<reference evidence="1" key="1">
    <citation type="submission" date="2014-11" db="EMBL/GenBank/DDBJ databases">
        <authorList>
            <person name="Amaro Gonzalez C."/>
        </authorList>
    </citation>
    <scope>NUCLEOTIDE SEQUENCE</scope>
</reference>
<name>A0A0E9WMD1_ANGAN</name>
<dbReference type="EMBL" id="GBXM01017023">
    <property type="protein sequence ID" value="JAH91554.1"/>
    <property type="molecule type" value="Transcribed_RNA"/>
</dbReference>
<organism evidence="1">
    <name type="scientific">Anguilla anguilla</name>
    <name type="common">European freshwater eel</name>
    <name type="synonym">Muraena anguilla</name>
    <dbReference type="NCBI Taxonomy" id="7936"/>
    <lineage>
        <taxon>Eukaryota</taxon>
        <taxon>Metazoa</taxon>
        <taxon>Chordata</taxon>
        <taxon>Craniata</taxon>
        <taxon>Vertebrata</taxon>
        <taxon>Euteleostomi</taxon>
        <taxon>Actinopterygii</taxon>
        <taxon>Neopterygii</taxon>
        <taxon>Teleostei</taxon>
        <taxon>Anguilliformes</taxon>
        <taxon>Anguillidae</taxon>
        <taxon>Anguilla</taxon>
    </lineage>
</organism>
<evidence type="ECO:0000313" key="1">
    <source>
        <dbReference type="EMBL" id="JAH91554.1"/>
    </source>
</evidence>
<reference evidence="1" key="2">
    <citation type="journal article" date="2015" name="Fish Shellfish Immunol.">
        <title>Early steps in the European eel (Anguilla anguilla)-Vibrio vulnificus interaction in the gills: Role of the RtxA13 toxin.</title>
        <authorList>
            <person name="Callol A."/>
            <person name="Pajuelo D."/>
            <person name="Ebbesson L."/>
            <person name="Teles M."/>
            <person name="MacKenzie S."/>
            <person name="Amaro C."/>
        </authorList>
    </citation>
    <scope>NUCLEOTIDE SEQUENCE</scope>
</reference>
<protein>
    <submittedName>
        <fullName evidence="1">Uncharacterized protein</fullName>
    </submittedName>
</protein>
<sequence>MMDCRLMLIFFRLQSHKCHGKSMVILAMMCISNAKRTEKASHGIIKMQYNIISQMSSVVCTYWRSVGLGQTGIWCS</sequence>
<accession>A0A0E9WMD1</accession>
<proteinExistence type="predicted"/>
<dbReference type="AlphaFoldDB" id="A0A0E9WMD1"/>